<dbReference type="Gene3D" id="3.30.230.10">
    <property type="match status" value="1"/>
</dbReference>
<dbReference type="Proteomes" id="UP000580250">
    <property type="component" value="Unassembled WGS sequence"/>
</dbReference>
<evidence type="ECO:0000313" key="2">
    <source>
        <dbReference type="EMBL" id="CAD2126412.1"/>
    </source>
</evidence>
<dbReference type="GO" id="GO:0004252">
    <property type="term" value="F:serine-type endopeptidase activity"/>
    <property type="evidence" value="ECO:0007669"/>
    <property type="project" value="InterPro"/>
</dbReference>
<protein>
    <recommendedName>
        <fullName evidence="1">Lon proteolytic domain-containing protein</fullName>
    </recommendedName>
</protein>
<dbReference type="SUPFAM" id="SSF54211">
    <property type="entry name" value="Ribosomal protein S5 domain 2-like"/>
    <property type="match status" value="1"/>
</dbReference>
<comment type="caution">
    <text evidence="2">The sequence shown here is derived from an EMBL/GenBank/DDBJ whole genome shotgun (WGS) entry which is preliminary data.</text>
</comment>
<proteinExistence type="predicted"/>
<gene>
    <name evidence="2" type="ORF">MENT_LOCUS1490</name>
</gene>
<dbReference type="AlphaFoldDB" id="A0A6V7TLS3"/>
<sequence>MLTVSWSSLSMFENNMFIPDVPNAIKRSVARALLYIEELCCKRGIPFTKQQRNNFVFEFEPEDANRDGESAGIPICVALLSRILNKAPTSDIAATGIISSTGRLPMIGGLPYKI</sequence>
<dbReference type="GO" id="GO:0004176">
    <property type="term" value="F:ATP-dependent peptidase activity"/>
    <property type="evidence" value="ECO:0007669"/>
    <property type="project" value="InterPro"/>
</dbReference>
<dbReference type="InterPro" id="IPR008269">
    <property type="entry name" value="Lon_proteolytic"/>
</dbReference>
<dbReference type="Pfam" id="PF05362">
    <property type="entry name" value="Lon_C"/>
    <property type="match status" value="1"/>
</dbReference>
<name>A0A6V7TLS3_MELEN</name>
<dbReference type="EMBL" id="CAJEWN010000005">
    <property type="protein sequence ID" value="CAD2126412.1"/>
    <property type="molecule type" value="Genomic_DNA"/>
</dbReference>
<dbReference type="OrthoDB" id="2411602at2759"/>
<dbReference type="GO" id="GO:0006508">
    <property type="term" value="P:proteolysis"/>
    <property type="evidence" value="ECO:0007669"/>
    <property type="project" value="InterPro"/>
</dbReference>
<dbReference type="InterPro" id="IPR020568">
    <property type="entry name" value="Ribosomal_Su5_D2-typ_SF"/>
</dbReference>
<evidence type="ECO:0000313" key="3">
    <source>
        <dbReference type="Proteomes" id="UP000580250"/>
    </source>
</evidence>
<dbReference type="PRINTS" id="PR00830">
    <property type="entry name" value="ENDOLAPTASE"/>
</dbReference>
<dbReference type="InterPro" id="IPR014721">
    <property type="entry name" value="Ribsml_uS5_D2-typ_fold_subgr"/>
</dbReference>
<organism evidence="2 3">
    <name type="scientific">Meloidogyne enterolobii</name>
    <name type="common">Root-knot nematode worm</name>
    <name type="synonym">Meloidogyne mayaguensis</name>
    <dbReference type="NCBI Taxonomy" id="390850"/>
    <lineage>
        <taxon>Eukaryota</taxon>
        <taxon>Metazoa</taxon>
        <taxon>Ecdysozoa</taxon>
        <taxon>Nematoda</taxon>
        <taxon>Chromadorea</taxon>
        <taxon>Rhabditida</taxon>
        <taxon>Tylenchina</taxon>
        <taxon>Tylenchomorpha</taxon>
        <taxon>Tylenchoidea</taxon>
        <taxon>Meloidogynidae</taxon>
        <taxon>Meloidogyninae</taxon>
        <taxon>Meloidogyne</taxon>
    </lineage>
</organism>
<evidence type="ECO:0000259" key="1">
    <source>
        <dbReference type="Pfam" id="PF05362"/>
    </source>
</evidence>
<reference evidence="2 3" key="1">
    <citation type="submission" date="2020-08" db="EMBL/GenBank/DDBJ databases">
        <authorList>
            <person name="Koutsovoulos G."/>
            <person name="Danchin GJ E."/>
        </authorList>
    </citation>
    <scope>NUCLEOTIDE SEQUENCE [LARGE SCALE GENOMIC DNA]</scope>
</reference>
<accession>A0A6V7TLS3</accession>
<feature type="domain" description="Lon proteolytic" evidence="1">
    <location>
        <begin position="23"/>
        <end position="113"/>
    </location>
</feature>